<evidence type="ECO:0000313" key="1">
    <source>
        <dbReference type="EMBL" id="KDO43661.1"/>
    </source>
</evidence>
<reference evidence="1 2" key="1">
    <citation type="submission" date="2014-04" db="EMBL/GenBank/DDBJ databases">
        <authorList>
            <consortium name="International Citrus Genome Consortium"/>
            <person name="Gmitter F."/>
            <person name="Chen C."/>
            <person name="Farmerie W."/>
            <person name="Harkins T."/>
            <person name="Desany B."/>
            <person name="Mohiuddin M."/>
            <person name="Kodira C."/>
            <person name="Borodovsky M."/>
            <person name="Lomsadze A."/>
            <person name="Burns P."/>
            <person name="Jenkins J."/>
            <person name="Prochnik S."/>
            <person name="Shu S."/>
            <person name="Chapman J."/>
            <person name="Pitluck S."/>
            <person name="Schmutz J."/>
            <person name="Rokhsar D."/>
        </authorList>
    </citation>
    <scope>NUCLEOTIDE SEQUENCE</scope>
</reference>
<dbReference type="AlphaFoldDB" id="A0A067DYJ6"/>
<proteinExistence type="predicted"/>
<dbReference type="Proteomes" id="UP000027120">
    <property type="component" value="Unassembled WGS sequence"/>
</dbReference>
<sequence length="86" mass="9589">MNGGSALSHAGVEKLVGNNYDYWKLCMELTYKGRICGILSLVMRLKFQRITPKMPSYVENGISNAAKLYLLCGHPSVESILSMFVM</sequence>
<name>A0A067DYJ6_CITSI</name>
<gene>
    <name evidence="1" type="ORF">CISIN_1g043052mg</name>
</gene>
<keyword evidence="2" id="KW-1185">Reference proteome</keyword>
<protein>
    <recommendedName>
        <fullName evidence="3">DUF4219 domain-containing protein</fullName>
    </recommendedName>
</protein>
<dbReference type="EMBL" id="KK785364">
    <property type="protein sequence ID" value="KDO43661.1"/>
    <property type="molecule type" value="Genomic_DNA"/>
</dbReference>
<evidence type="ECO:0008006" key="3">
    <source>
        <dbReference type="Google" id="ProtNLM"/>
    </source>
</evidence>
<evidence type="ECO:0000313" key="2">
    <source>
        <dbReference type="Proteomes" id="UP000027120"/>
    </source>
</evidence>
<accession>A0A067DYJ6</accession>
<organism evidence="1 2">
    <name type="scientific">Citrus sinensis</name>
    <name type="common">Sweet orange</name>
    <name type="synonym">Citrus aurantium var. sinensis</name>
    <dbReference type="NCBI Taxonomy" id="2711"/>
    <lineage>
        <taxon>Eukaryota</taxon>
        <taxon>Viridiplantae</taxon>
        <taxon>Streptophyta</taxon>
        <taxon>Embryophyta</taxon>
        <taxon>Tracheophyta</taxon>
        <taxon>Spermatophyta</taxon>
        <taxon>Magnoliopsida</taxon>
        <taxon>eudicotyledons</taxon>
        <taxon>Gunneridae</taxon>
        <taxon>Pentapetalae</taxon>
        <taxon>rosids</taxon>
        <taxon>malvids</taxon>
        <taxon>Sapindales</taxon>
        <taxon>Rutaceae</taxon>
        <taxon>Aurantioideae</taxon>
        <taxon>Citrus</taxon>
    </lineage>
</organism>